<comment type="similarity">
    <text evidence="2">Belongs to the CobH/CbiC family.</text>
</comment>
<dbReference type="PATRIC" id="fig|520767.4.peg.936"/>
<organism evidence="6 7">
    <name type="scientific">Thermovenabulum gondwanense</name>
    <dbReference type="NCBI Taxonomy" id="520767"/>
    <lineage>
        <taxon>Bacteria</taxon>
        <taxon>Bacillati</taxon>
        <taxon>Bacillota</taxon>
        <taxon>Clostridia</taxon>
        <taxon>Thermosediminibacterales</taxon>
        <taxon>Thermosediminibacteraceae</taxon>
        <taxon>Thermovenabulum</taxon>
    </lineage>
</organism>
<dbReference type="OrthoDB" id="9780708at2"/>
<dbReference type="UniPathway" id="UPA00148"/>
<keyword evidence="4 6" id="KW-0413">Isomerase</keyword>
<dbReference type="PANTHER" id="PTHR43588:SF1">
    <property type="entry name" value="COBALT-PRECORRIN-8 METHYLMUTASE"/>
    <property type="match status" value="1"/>
</dbReference>
<dbReference type="InterPro" id="IPR003722">
    <property type="entry name" value="Cbl_synth_CobH/CbiC"/>
</dbReference>
<comment type="caution">
    <text evidence="6">The sequence shown here is derived from an EMBL/GenBank/DDBJ whole genome shotgun (WGS) entry which is preliminary data.</text>
</comment>
<comment type="pathway">
    <text evidence="1">Cofactor biosynthesis; adenosylcobalamin biosynthesis.</text>
</comment>
<dbReference type="Pfam" id="PF02570">
    <property type="entry name" value="CbiC"/>
    <property type="match status" value="1"/>
</dbReference>
<keyword evidence="3" id="KW-0169">Cobalamin biosynthesis</keyword>
<dbReference type="STRING" id="520767.ATZ99_08460"/>
<dbReference type="Gene3D" id="3.40.50.10230">
    <property type="entry name" value="Cobalamin biosynthesis CobH/CbiC, precorrin-8X methylmutase"/>
    <property type="match status" value="1"/>
</dbReference>
<evidence type="ECO:0000313" key="7">
    <source>
        <dbReference type="Proteomes" id="UP000075737"/>
    </source>
</evidence>
<dbReference type="EMBL" id="LOHZ01000023">
    <property type="protein sequence ID" value="KYO67029.1"/>
    <property type="molecule type" value="Genomic_DNA"/>
</dbReference>
<dbReference type="InterPro" id="IPR036588">
    <property type="entry name" value="CobH/CbiC_sf"/>
</dbReference>
<dbReference type="AlphaFoldDB" id="A0A162MRR0"/>
<dbReference type="SUPFAM" id="SSF63965">
    <property type="entry name" value="Precorrin-8X methylmutase CbiC/CobH"/>
    <property type="match status" value="1"/>
</dbReference>
<name>A0A162MRR0_9FIRM</name>
<evidence type="ECO:0000259" key="5">
    <source>
        <dbReference type="Pfam" id="PF02570"/>
    </source>
</evidence>
<dbReference type="PANTHER" id="PTHR43588">
    <property type="entry name" value="COBALT-PRECORRIN-8 METHYLMUTASE"/>
    <property type="match status" value="1"/>
</dbReference>
<reference evidence="6 7" key="1">
    <citation type="submission" date="2015-12" db="EMBL/GenBank/DDBJ databases">
        <title>Draft genome of Thermovenabulum gondwanense isolated from a red thermophilic microbial mat colonisisng an outflow channel of a bore well.</title>
        <authorList>
            <person name="Patel B.K."/>
        </authorList>
    </citation>
    <scope>NUCLEOTIDE SEQUENCE [LARGE SCALE GENOMIC DNA]</scope>
    <source>
        <strain evidence="6 7">R270</strain>
    </source>
</reference>
<evidence type="ECO:0000256" key="2">
    <source>
        <dbReference type="ARBA" id="ARBA00009774"/>
    </source>
</evidence>
<evidence type="ECO:0000256" key="4">
    <source>
        <dbReference type="ARBA" id="ARBA00023235"/>
    </source>
</evidence>
<dbReference type="RefSeq" id="WP_068747998.1">
    <property type="nucleotide sequence ID" value="NZ_LOHZ01000023.1"/>
</dbReference>
<dbReference type="GO" id="GO:0043778">
    <property type="term" value="F:cobalt-precorrin-8 methylmutase activity"/>
    <property type="evidence" value="ECO:0007669"/>
    <property type="project" value="UniProtKB-EC"/>
</dbReference>
<protein>
    <submittedName>
        <fullName evidence="6">Cobalt-precorrin-8 methylmutase</fullName>
        <ecNumber evidence="6">5.4.99.60</ecNumber>
    </submittedName>
</protein>
<proteinExistence type="inferred from homology"/>
<evidence type="ECO:0000256" key="3">
    <source>
        <dbReference type="ARBA" id="ARBA00022573"/>
    </source>
</evidence>
<dbReference type="EC" id="5.4.99.60" evidence="6"/>
<evidence type="ECO:0000256" key="1">
    <source>
        <dbReference type="ARBA" id="ARBA00004953"/>
    </source>
</evidence>
<feature type="domain" description="Cobalamin biosynthesis precorrin-8X methylmutase CobH/CbiC" evidence="5">
    <location>
        <begin position="9"/>
        <end position="200"/>
    </location>
</feature>
<sequence>MFIKDPELIEKKSFEIIKSGLLKSHGDGELQIILRAIHATGDFDYENLLVFKNNPVEAARGAFDKGCRVFADTRMAYSGINKRFLDEMGGKIFCFIDEEETRVIAEKKRITRSMASVERALMEGADVFVIGNAPTALFYLCSLIERERVLPSLVIGVPVGFVGARESKEYLRTMNVASISTRGSKGGSNVAAAIFNALMYSYRPEVKRWR</sequence>
<gene>
    <name evidence="6" type="primary">cbiC</name>
    <name evidence="6" type="ORF">ATZ99_08460</name>
</gene>
<dbReference type="Proteomes" id="UP000075737">
    <property type="component" value="Unassembled WGS sequence"/>
</dbReference>
<evidence type="ECO:0000313" key="6">
    <source>
        <dbReference type="EMBL" id="KYO67029.1"/>
    </source>
</evidence>
<dbReference type="GO" id="GO:0016993">
    <property type="term" value="F:precorrin-8X methylmutase activity"/>
    <property type="evidence" value="ECO:0007669"/>
    <property type="project" value="InterPro"/>
</dbReference>
<keyword evidence="7" id="KW-1185">Reference proteome</keyword>
<accession>A0A162MRR0</accession>
<dbReference type="GO" id="GO:0009236">
    <property type="term" value="P:cobalamin biosynthetic process"/>
    <property type="evidence" value="ECO:0007669"/>
    <property type="project" value="UniProtKB-UniPathway"/>
</dbReference>